<evidence type="ECO:0000313" key="3">
    <source>
        <dbReference type="Proteomes" id="UP000006173"/>
    </source>
</evidence>
<evidence type="ECO:0000256" key="1">
    <source>
        <dbReference type="SAM" id="MobiDB-lite"/>
    </source>
</evidence>
<sequence length="267" mass="28892">MALAATGGFLWWRHVQNQNDLDQAASLCKTSKTKADKAFSELQSALSEAKPAQQIPQGDVSDPTVLETLNSAVTKASSASEPVSCDVALGTETLNANASKNKQIARASTKAKTNVAKATKAVNDGKAEKVEFIKHELQTAVTGAQKIYDDSKGVVLDDSTRTTLQSAIDQANALLQQDDADLNEMQQSITDVKDAGDAVTVSMNEYTAQQKYLEQQRQQQQQQRQQQQQQQDDQNDNGDDLNGSTDSQIGDSRGHETQPTHPQGSDD</sequence>
<reference evidence="2 3" key="1">
    <citation type="journal article" date="2012" name="J. Bacteriol.">
        <title>Complete Genome Sequence of the Probiotic Bacterium Bifidobacterium bifidum Strain BGN4.</title>
        <authorList>
            <person name="Yu D.S."/>
            <person name="Jeong H."/>
            <person name="Lee D.H."/>
            <person name="Kwon S.K."/>
            <person name="Song J.Y."/>
            <person name="Kim B.K."/>
            <person name="Park M.S."/>
            <person name="Ji G.E."/>
            <person name="Oh T.K."/>
            <person name="Kim J.F."/>
        </authorList>
    </citation>
    <scope>NUCLEOTIDE SEQUENCE [LARGE SCALE GENOMIC DNA]</scope>
    <source>
        <strain evidence="2 3">BGN4</strain>
    </source>
</reference>
<proteinExistence type="predicted"/>
<feature type="region of interest" description="Disordered" evidence="1">
    <location>
        <begin position="212"/>
        <end position="267"/>
    </location>
</feature>
<gene>
    <name evidence="2" type="ORF">BBB_0365</name>
</gene>
<dbReference type="EMBL" id="CP001361">
    <property type="protein sequence ID" value="AFL03961.1"/>
    <property type="molecule type" value="Genomic_DNA"/>
</dbReference>
<name>I3WGE8_BIFBI</name>
<feature type="compositionally biased region" description="Low complexity" evidence="1">
    <location>
        <begin position="215"/>
        <end position="232"/>
    </location>
</feature>
<dbReference type="PATRIC" id="fig|484020.3.peg.358"/>
<dbReference type="KEGG" id="bbf:BBB_0365"/>
<evidence type="ECO:0000313" key="2">
    <source>
        <dbReference type="EMBL" id="AFL03961.1"/>
    </source>
</evidence>
<protein>
    <submittedName>
        <fullName evidence="2">Methyl-accepting chemotaxis protein</fullName>
    </submittedName>
</protein>
<dbReference type="HOGENOM" id="CLU_1040767_0_0_11"/>
<dbReference type="Proteomes" id="UP000006173">
    <property type="component" value="Chromosome"/>
</dbReference>
<organism evidence="2 3">
    <name type="scientific">Bifidobacterium bifidum BGN4</name>
    <dbReference type="NCBI Taxonomy" id="484020"/>
    <lineage>
        <taxon>Bacteria</taxon>
        <taxon>Bacillati</taxon>
        <taxon>Actinomycetota</taxon>
        <taxon>Actinomycetes</taxon>
        <taxon>Bifidobacteriales</taxon>
        <taxon>Bifidobacteriaceae</taxon>
        <taxon>Bifidobacterium</taxon>
    </lineage>
</organism>
<accession>I3WGE8</accession>
<dbReference type="AlphaFoldDB" id="I3WGE8"/>